<dbReference type="SUPFAM" id="SSF82895">
    <property type="entry name" value="TSP-1 type 1 repeat"/>
    <property type="match status" value="3"/>
</dbReference>
<evidence type="ECO:0000256" key="1">
    <source>
        <dbReference type="ARBA" id="ARBA00004613"/>
    </source>
</evidence>
<dbReference type="Pfam" id="PF00090">
    <property type="entry name" value="TSP_1"/>
    <property type="match status" value="3"/>
</dbReference>
<feature type="non-terminal residue" evidence="6">
    <location>
        <position position="298"/>
    </location>
</feature>
<accession>A0A553P8R6</accession>
<proteinExistence type="predicted"/>
<comment type="subcellular location">
    <subcellularLocation>
        <location evidence="1">Secreted</location>
    </subcellularLocation>
</comment>
<dbReference type="PANTHER" id="PTHR22906:SF43">
    <property type="entry name" value="PROPERDIN"/>
    <property type="match status" value="1"/>
</dbReference>
<keyword evidence="4" id="KW-0677">Repeat</keyword>
<dbReference type="Gene3D" id="2.20.100.10">
    <property type="entry name" value="Thrombospondin type-1 (TSP1) repeat"/>
    <property type="match status" value="3"/>
</dbReference>
<evidence type="ECO:0000256" key="2">
    <source>
        <dbReference type="ARBA" id="ARBA00022525"/>
    </source>
</evidence>
<dbReference type="PANTHER" id="PTHR22906">
    <property type="entry name" value="PROPERDIN"/>
    <property type="match status" value="1"/>
</dbReference>
<keyword evidence="3" id="KW-0732">Signal</keyword>
<organism evidence="6 7">
    <name type="scientific">Tigriopus californicus</name>
    <name type="common">Marine copepod</name>
    <dbReference type="NCBI Taxonomy" id="6832"/>
    <lineage>
        <taxon>Eukaryota</taxon>
        <taxon>Metazoa</taxon>
        <taxon>Ecdysozoa</taxon>
        <taxon>Arthropoda</taxon>
        <taxon>Crustacea</taxon>
        <taxon>Multicrustacea</taxon>
        <taxon>Hexanauplia</taxon>
        <taxon>Copepoda</taxon>
        <taxon>Harpacticoida</taxon>
        <taxon>Harpacticidae</taxon>
        <taxon>Tigriopus</taxon>
    </lineage>
</organism>
<evidence type="ECO:0000256" key="5">
    <source>
        <dbReference type="ARBA" id="ARBA00023157"/>
    </source>
</evidence>
<dbReference type="InterPro" id="IPR052065">
    <property type="entry name" value="Compl_asym_regulator"/>
</dbReference>
<dbReference type="InterPro" id="IPR000884">
    <property type="entry name" value="TSP1_rpt"/>
</dbReference>
<dbReference type="InterPro" id="IPR036383">
    <property type="entry name" value="TSP1_rpt_sf"/>
</dbReference>
<name>A0A553P8R6_TIGCA</name>
<evidence type="ECO:0000313" key="7">
    <source>
        <dbReference type="Proteomes" id="UP000318571"/>
    </source>
</evidence>
<protein>
    <submittedName>
        <fullName evidence="6">Uncharacterized protein</fullName>
    </submittedName>
</protein>
<reference evidence="6 7" key="1">
    <citation type="journal article" date="2018" name="Nat. Ecol. Evol.">
        <title>Genomic signatures of mitonuclear coevolution across populations of Tigriopus californicus.</title>
        <authorList>
            <person name="Barreto F.S."/>
            <person name="Watson E.T."/>
            <person name="Lima T.G."/>
            <person name="Willett C.S."/>
            <person name="Edmands S."/>
            <person name="Li W."/>
            <person name="Burton R.S."/>
        </authorList>
    </citation>
    <scope>NUCLEOTIDE SEQUENCE [LARGE SCALE GENOMIC DNA]</scope>
    <source>
        <strain evidence="6 7">San Diego</strain>
    </source>
</reference>
<gene>
    <name evidence="6" type="ORF">TCAL_13760</name>
</gene>
<evidence type="ECO:0000313" key="6">
    <source>
        <dbReference type="EMBL" id="TRY74072.1"/>
    </source>
</evidence>
<dbReference type="PRINTS" id="PR01705">
    <property type="entry name" value="TSP1REPEAT"/>
</dbReference>
<dbReference type="SMART" id="SM00209">
    <property type="entry name" value="TSP1"/>
    <property type="match status" value="3"/>
</dbReference>
<evidence type="ECO:0000256" key="4">
    <source>
        <dbReference type="ARBA" id="ARBA00022737"/>
    </source>
</evidence>
<keyword evidence="5" id="KW-1015">Disulfide bond</keyword>
<evidence type="ECO:0000256" key="3">
    <source>
        <dbReference type="ARBA" id="ARBA00022729"/>
    </source>
</evidence>
<dbReference type="AlphaFoldDB" id="A0A553P8R6"/>
<dbReference type="Proteomes" id="UP000318571">
    <property type="component" value="Chromosome 3"/>
</dbReference>
<sequence length="298" mass="32498">MRNNKSRKTNGKTDKSNQIKVIVSLDTFDFFLELRSFKIGWVNWGEWSVCSETCGSGVKQRTRACNSTYPANDCPGSILMIAYCNSGGCITNGRWSVWSVWDICQPTSGSTGAGTQTRTRSCMSPSLPNEGNACEGEAKESKACIKGDPVDGEWGSYSGWSDCDLDGRNCGDNGERWQERNCVDPKPRFGGIPCNGSGIMHEACNIDCTSAIELRLTGLWGTTGLQEECPNGHFVTAFKTKMSLNQGITGVRLQCNDPSQEEIHSLEHPDGSYGEFVLSCPGGYTKIKGKFHPNQPDG</sequence>
<dbReference type="PROSITE" id="PS50092">
    <property type="entry name" value="TSP1"/>
    <property type="match status" value="3"/>
</dbReference>
<dbReference type="InterPro" id="IPR036706">
    <property type="entry name" value="VOMI_sf"/>
</dbReference>
<keyword evidence="2" id="KW-0964">Secreted</keyword>
<dbReference type="SUPFAM" id="SSF51092">
    <property type="entry name" value="Vitelline membrane outer protein-I (VMO-I)"/>
    <property type="match status" value="1"/>
</dbReference>
<dbReference type="STRING" id="6832.A0A553P8R6"/>
<dbReference type="EMBL" id="VCGU01000007">
    <property type="protein sequence ID" value="TRY74072.1"/>
    <property type="molecule type" value="Genomic_DNA"/>
</dbReference>
<comment type="caution">
    <text evidence="6">The sequence shown here is derived from an EMBL/GenBank/DDBJ whole genome shotgun (WGS) entry which is preliminary data.</text>
</comment>
<keyword evidence="7" id="KW-1185">Reference proteome</keyword>
<dbReference type="FunFam" id="2.20.100.10:FF:000001">
    <property type="entry name" value="semaphorin-5A isoform X1"/>
    <property type="match status" value="1"/>
</dbReference>